<dbReference type="AlphaFoldDB" id="A0AAV7RHE6"/>
<dbReference type="EMBL" id="JANPWB010000009">
    <property type="protein sequence ID" value="KAJ1151846.1"/>
    <property type="molecule type" value="Genomic_DNA"/>
</dbReference>
<name>A0AAV7RHE6_PLEWA</name>
<protein>
    <submittedName>
        <fullName evidence="1">Uncharacterized protein</fullName>
    </submittedName>
</protein>
<evidence type="ECO:0000313" key="2">
    <source>
        <dbReference type="Proteomes" id="UP001066276"/>
    </source>
</evidence>
<evidence type="ECO:0000313" key="1">
    <source>
        <dbReference type="EMBL" id="KAJ1151846.1"/>
    </source>
</evidence>
<feature type="non-terminal residue" evidence="1">
    <location>
        <position position="59"/>
    </location>
</feature>
<keyword evidence="2" id="KW-1185">Reference proteome</keyword>
<comment type="caution">
    <text evidence="1">The sequence shown here is derived from an EMBL/GenBank/DDBJ whole genome shotgun (WGS) entry which is preliminary data.</text>
</comment>
<proteinExistence type="predicted"/>
<organism evidence="1 2">
    <name type="scientific">Pleurodeles waltl</name>
    <name type="common">Iberian ribbed newt</name>
    <dbReference type="NCBI Taxonomy" id="8319"/>
    <lineage>
        <taxon>Eukaryota</taxon>
        <taxon>Metazoa</taxon>
        <taxon>Chordata</taxon>
        <taxon>Craniata</taxon>
        <taxon>Vertebrata</taxon>
        <taxon>Euteleostomi</taxon>
        <taxon>Amphibia</taxon>
        <taxon>Batrachia</taxon>
        <taxon>Caudata</taxon>
        <taxon>Salamandroidea</taxon>
        <taxon>Salamandridae</taxon>
        <taxon>Pleurodelinae</taxon>
        <taxon>Pleurodeles</taxon>
    </lineage>
</organism>
<dbReference type="Proteomes" id="UP001066276">
    <property type="component" value="Chromosome 5"/>
</dbReference>
<reference evidence="1" key="1">
    <citation type="journal article" date="2022" name="bioRxiv">
        <title>Sequencing and chromosome-scale assembly of the giantPleurodeles waltlgenome.</title>
        <authorList>
            <person name="Brown T."/>
            <person name="Elewa A."/>
            <person name="Iarovenko S."/>
            <person name="Subramanian E."/>
            <person name="Araus A.J."/>
            <person name="Petzold A."/>
            <person name="Susuki M."/>
            <person name="Suzuki K.-i.T."/>
            <person name="Hayashi T."/>
            <person name="Toyoda A."/>
            <person name="Oliveira C."/>
            <person name="Osipova E."/>
            <person name="Leigh N.D."/>
            <person name="Simon A."/>
            <person name="Yun M.H."/>
        </authorList>
    </citation>
    <scope>NUCLEOTIDE SEQUENCE</scope>
    <source>
        <strain evidence="1">20211129_DDA</strain>
        <tissue evidence="1">Liver</tissue>
    </source>
</reference>
<accession>A0AAV7RHE6</accession>
<gene>
    <name evidence="1" type="ORF">NDU88_004625</name>
</gene>
<sequence length="59" mass="6564">VLTPQTISTNASQSPMMHAGNISLQGFTVQHLKEWLEKTYASQKTAVTAEKSERSEKDE</sequence>
<feature type="non-terminal residue" evidence="1">
    <location>
        <position position="1"/>
    </location>
</feature>